<dbReference type="InterPro" id="IPR017946">
    <property type="entry name" value="PLC-like_Pdiesterase_TIM-brl"/>
</dbReference>
<comment type="caution">
    <text evidence="2">The sequence shown here is derived from an EMBL/GenBank/DDBJ whole genome shotgun (WGS) entry which is preliminary data.</text>
</comment>
<dbReference type="RefSeq" id="WP_190133279.1">
    <property type="nucleotide sequence ID" value="NZ_BNBD01000025.1"/>
</dbReference>
<evidence type="ECO:0000313" key="2">
    <source>
        <dbReference type="EMBL" id="GHF73864.1"/>
    </source>
</evidence>
<dbReference type="GO" id="GO:0008081">
    <property type="term" value="F:phosphoric diester hydrolase activity"/>
    <property type="evidence" value="ECO:0007669"/>
    <property type="project" value="InterPro"/>
</dbReference>
<dbReference type="Pfam" id="PF03009">
    <property type="entry name" value="GDPD"/>
    <property type="match status" value="1"/>
</dbReference>
<sequence length="247" mass="25949">MTDRIAGPAGRPIPVPVPVRCTPVAHRGDPYVHRENTLPSVRSALRAGAGAVEVDVRPARDGVPVLLHDATLRRLWGVDRALTSLTADEVREATGGGVPTLREALAEVTAAGPAGGARLFVDLPDPAVVPAAVEEVAAGGARGHVYYCGGPAAMLAVRRADPDAEIALTWTTLAPPRPALLAAVRPHWLNYRFGLVTPELVARDHAAGLKVSAWTADTRRTMRRLLTAGVDAITTNRIGALRALLPA</sequence>
<feature type="domain" description="GP-PDE" evidence="1">
    <location>
        <begin position="21"/>
        <end position="245"/>
    </location>
</feature>
<evidence type="ECO:0000313" key="3">
    <source>
        <dbReference type="Proteomes" id="UP000638313"/>
    </source>
</evidence>
<reference evidence="2" key="1">
    <citation type="journal article" date="2014" name="Int. J. Syst. Evol. Microbiol.">
        <title>Complete genome sequence of Corynebacterium casei LMG S-19264T (=DSM 44701T), isolated from a smear-ripened cheese.</title>
        <authorList>
            <consortium name="US DOE Joint Genome Institute (JGI-PGF)"/>
            <person name="Walter F."/>
            <person name="Albersmeier A."/>
            <person name="Kalinowski J."/>
            <person name="Ruckert C."/>
        </authorList>
    </citation>
    <scope>NUCLEOTIDE SEQUENCE</scope>
    <source>
        <strain evidence="2">JCM 4059</strain>
    </source>
</reference>
<dbReference type="Gene3D" id="3.20.20.190">
    <property type="entry name" value="Phosphatidylinositol (PI) phosphodiesterase"/>
    <property type="match status" value="1"/>
</dbReference>
<dbReference type="EMBL" id="BNBD01000025">
    <property type="protein sequence ID" value="GHF73864.1"/>
    <property type="molecule type" value="Genomic_DNA"/>
</dbReference>
<protein>
    <submittedName>
        <fullName evidence="2">Glycerophosphoryl diester phosphodiesterase</fullName>
    </submittedName>
</protein>
<accession>A0A919EGG0</accession>
<proteinExistence type="predicted"/>
<gene>
    <name evidence="2" type="ORF">GCM10010218_63820</name>
</gene>
<dbReference type="AlphaFoldDB" id="A0A919EGG0"/>
<dbReference type="Proteomes" id="UP000638313">
    <property type="component" value="Unassembled WGS sequence"/>
</dbReference>
<dbReference type="PROSITE" id="PS50007">
    <property type="entry name" value="PIPLC_X_DOMAIN"/>
    <property type="match status" value="1"/>
</dbReference>
<dbReference type="InterPro" id="IPR030395">
    <property type="entry name" value="GP_PDE_dom"/>
</dbReference>
<dbReference type="SUPFAM" id="SSF51695">
    <property type="entry name" value="PLC-like phosphodiesterases"/>
    <property type="match status" value="1"/>
</dbReference>
<dbReference type="PROSITE" id="PS51704">
    <property type="entry name" value="GP_PDE"/>
    <property type="match status" value="1"/>
</dbReference>
<reference evidence="2" key="2">
    <citation type="submission" date="2020-09" db="EMBL/GenBank/DDBJ databases">
        <authorList>
            <person name="Sun Q."/>
            <person name="Ohkuma M."/>
        </authorList>
    </citation>
    <scope>NUCLEOTIDE SEQUENCE</scope>
    <source>
        <strain evidence="2">JCM 4059</strain>
    </source>
</reference>
<dbReference type="CDD" id="cd08556">
    <property type="entry name" value="GDPD"/>
    <property type="match status" value="1"/>
</dbReference>
<keyword evidence="3" id="KW-1185">Reference proteome</keyword>
<dbReference type="GO" id="GO:0006629">
    <property type="term" value="P:lipid metabolic process"/>
    <property type="evidence" value="ECO:0007669"/>
    <property type="project" value="InterPro"/>
</dbReference>
<evidence type="ECO:0000259" key="1">
    <source>
        <dbReference type="PROSITE" id="PS51704"/>
    </source>
</evidence>
<dbReference type="PANTHER" id="PTHR46211:SF1">
    <property type="entry name" value="GLYCEROPHOSPHODIESTER PHOSPHODIESTERASE, CYTOPLASMIC"/>
    <property type="match status" value="1"/>
</dbReference>
<dbReference type="PANTHER" id="PTHR46211">
    <property type="entry name" value="GLYCEROPHOSPHORYL DIESTER PHOSPHODIESTERASE"/>
    <property type="match status" value="1"/>
</dbReference>
<organism evidence="2 3">
    <name type="scientific">Streptomyces mashuensis</name>
    <dbReference type="NCBI Taxonomy" id="33904"/>
    <lineage>
        <taxon>Bacteria</taxon>
        <taxon>Bacillati</taxon>
        <taxon>Actinomycetota</taxon>
        <taxon>Actinomycetes</taxon>
        <taxon>Kitasatosporales</taxon>
        <taxon>Streptomycetaceae</taxon>
        <taxon>Streptomyces</taxon>
    </lineage>
</organism>
<name>A0A919EGG0_9ACTN</name>